<feature type="region of interest" description="Disordered" evidence="1">
    <location>
        <begin position="1"/>
        <end position="20"/>
    </location>
</feature>
<dbReference type="EMBL" id="LLXI01002330">
    <property type="protein sequence ID" value="PKY56869.1"/>
    <property type="molecule type" value="Genomic_DNA"/>
</dbReference>
<organism evidence="2 3">
    <name type="scientific">Rhizophagus irregularis</name>
    <dbReference type="NCBI Taxonomy" id="588596"/>
    <lineage>
        <taxon>Eukaryota</taxon>
        <taxon>Fungi</taxon>
        <taxon>Fungi incertae sedis</taxon>
        <taxon>Mucoromycota</taxon>
        <taxon>Glomeromycotina</taxon>
        <taxon>Glomeromycetes</taxon>
        <taxon>Glomerales</taxon>
        <taxon>Glomeraceae</taxon>
        <taxon>Rhizophagus</taxon>
    </lineage>
</organism>
<dbReference type="Proteomes" id="UP000234323">
    <property type="component" value="Unassembled WGS sequence"/>
</dbReference>
<accession>A0A2I1HDC4</accession>
<reference evidence="2 3" key="1">
    <citation type="submission" date="2015-10" db="EMBL/GenBank/DDBJ databases">
        <title>Genome analyses suggest a sexual origin of heterokaryosis in a supposedly ancient asexual fungus.</title>
        <authorList>
            <person name="Ropars J."/>
            <person name="Sedzielewska K."/>
            <person name="Noel J."/>
            <person name="Charron P."/>
            <person name="Farinelli L."/>
            <person name="Marton T."/>
            <person name="Kruger M."/>
            <person name="Pelin A."/>
            <person name="Brachmann A."/>
            <person name="Corradi N."/>
        </authorList>
    </citation>
    <scope>NUCLEOTIDE SEQUENCE [LARGE SCALE GENOMIC DNA]</scope>
    <source>
        <strain evidence="2 3">A4</strain>
    </source>
</reference>
<dbReference type="AlphaFoldDB" id="A0A2I1HDC4"/>
<evidence type="ECO:0000256" key="1">
    <source>
        <dbReference type="SAM" id="MobiDB-lite"/>
    </source>
</evidence>
<gene>
    <name evidence="2" type="ORF">RhiirA4_477471</name>
</gene>
<evidence type="ECO:0000313" key="2">
    <source>
        <dbReference type="EMBL" id="PKY56869.1"/>
    </source>
</evidence>
<protein>
    <submittedName>
        <fullName evidence="2">Uncharacterized protein</fullName>
    </submittedName>
</protein>
<evidence type="ECO:0000313" key="3">
    <source>
        <dbReference type="Proteomes" id="UP000234323"/>
    </source>
</evidence>
<name>A0A2I1HDC4_9GLOM</name>
<keyword evidence="3" id="KW-1185">Reference proteome</keyword>
<comment type="caution">
    <text evidence="2">The sequence shown here is derived from an EMBL/GenBank/DDBJ whole genome shotgun (WGS) entry which is preliminary data.</text>
</comment>
<proteinExistence type="predicted"/>
<feature type="compositionally biased region" description="Polar residues" evidence="1">
    <location>
        <begin position="1"/>
        <end position="10"/>
    </location>
</feature>
<sequence length="209" mass="23617">MSDNTHNRVQQDPIPADGSDRIRININSGSHLPVSFPFHISPSSYSNDLTSFNILRLGSLNVCSLVSSTKQLNLFSILLSHALHVHFDFLALHSQRAPSYMKQRQRSRTCFDYYSVNLEQKEAFTTEVSLLLSVLPSDSLVNSLNRAWHQFKTALLSAGRAHFPKKIISLMKPKAIPHELQLYIHLSHSLDHFTISLKKFFSISSLSAT</sequence>